<reference evidence="2" key="1">
    <citation type="journal article" date="2019" name="Int. J. Syst. Evol. Microbiol.">
        <title>The Global Catalogue of Microorganisms (GCM) 10K type strain sequencing project: providing services to taxonomists for standard genome sequencing and annotation.</title>
        <authorList>
            <consortium name="The Broad Institute Genomics Platform"/>
            <consortium name="The Broad Institute Genome Sequencing Center for Infectious Disease"/>
            <person name="Wu L."/>
            <person name="Ma J."/>
        </authorList>
    </citation>
    <scope>NUCLEOTIDE SEQUENCE [LARGE SCALE GENOMIC DNA]</scope>
    <source>
        <strain evidence="2">JCM 16083</strain>
    </source>
</reference>
<evidence type="ECO:0000313" key="2">
    <source>
        <dbReference type="Proteomes" id="UP001501126"/>
    </source>
</evidence>
<accession>A0ABP3Y4Q7</accession>
<comment type="caution">
    <text evidence="1">The sequence shown here is derived from an EMBL/GenBank/DDBJ whole genome shotgun (WGS) entry which is preliminary data.</text>
</comment>
<keyword evidence="2" id="KW-1185">Reference proteome</keyword>
<sequence length="178" mass="19545">MRNVGKELLNAPFPELIQTLGVGIAEAQFALDKVSIRMAQLMAGFKLDEEDNLVRDETSLIKLKEGTPGISLLALGFTPTFYQFVETHIELKLAISMKTESDVGVSSKVKGTAWSPFGVVSASVNASYSQKYQYEASGSSEMRTKLVTVPAPPMFERRLKEIMDESAAEDLNPDPQPE</sequence>
<protein>
    <submittedName>
        <fullName evidence="1">Uncharacterized protein</fullName>
    </submittedName>
</protein>
<proteinExistence type="predicted"/>
<dbReference type="EMBL" id="BAAAFH010000011">
    <property type="protein sequence ID" value="GAA0875684.1"/>
    <property type="molecule type" value="Genomic_DNA"/>
</dbReference>
<evidence type="ECO:0000313" key="1">
    <source>
        <dbReference type="EMBL" id="GAA0875684.1"/>
    </source>
</evidence>
<dbReference type="Proteomes" id="UP001501126">
    <property type="component" value="Unassembled WGS sequence"/>
</dbReference>
<gene>
    <name evidence="1" type="ORF">GCM10009118_20930</name>
</gene>
<dbReference type="RefSeq" id="WP_343787428.1">
    <property type="nucleotide sequence ID" value="NZ_BAAAFH010000011.1"/>
</dbReference>
<organism evidence="1 2">
    <name type="scientific">Wandonia haliotis</name>
    <dbReference type="NCBI Taxonomy" id="574963"/>
    <lineage>
        <taxon>Bacteria</taxon>
        <taxon>Pseudomonadati</taxon>
        <taxon>Bacteroidota</taxon>
        <taxon>Flavobacteriia</taxon>
        <taxon>Flavobacteriales</taxon>
        <taxon>Crocinitomicaceae</taxon>
        <taxon>Wandonia</taxon>
    </lineage>
</organism>
<name>A0ABP3Y4Q7_9FLAO</name>